<dbReference type="OrthoDB" id="9807134at2"/>
<evidence type="ECO:0000256" key="1">
    <source>
        <dbReference type="ARBA" id="ARBA00022729"/>
    </source>
</evidence>
<feature type="domain" description="Solute-binding protein family 3/N-terminal" evidence="3">
    <location>
        <begin position="27"/>
        <end position="249"/>
    </location>
</feature>
<sequence>MYKKFVGLVALSAMMISASVSAKDWKEVVIGNEAGYPPFNSTAADGSVQGFDIDLSHAMCDYLEIKCSFVAQEWSGIIPALQAGKFDIIIGAMGITDERKKQVLFSDVYARAPSRWVIPKSADADTSPEAMAGKTIGVQEATTELNYLKIYYGGTADLKLYPSTEAIISDLKAQRVDAIVLSDTVAQKKIFKTDAGDKFKFVGGPVNINGLGMASRLEDDKLIAMFNEALAHVRKTGQYAEIAQKWGIGSYD</sequence>
<protein>
    <recommendedName>
        <fullName evidence="3">Solute-binding protein family 3/N-terminal domain-containing protein</fullName>
    </recommendedName>
</protein>
<gene>
    <name evidence="4" type="ORF">WH95_00420</name>
</gene>
<dbReference type="Pfam" id="PF00497">
    <property type="entry name" value="SBP_bac_3"/>
    <property type="match status" value="1"/>
</dbReference>
<reference evidence="4 5" key="1">
    <citation type="submission" date="2015-03" db="EMBL/GenBank/DDBJ databases">
        <title>Genome sequence of Kiloniella sp. P1-1, isolated from the gut microflora of Pacific white shrimp, Penaeus vannamei.</title>
        <authorList>
            <person name="Shao Z."/>
            <person name="Wang L."/>
            <person name="Li X."/>
        </authorList>
    </citation>
    <scope>NUCLEOTIDE SEQUENCE [LARGE SCALE GENOMIC DNA]</scope>
    <source>
        <strain evidence="4 5">P1-1</strain>
    </source>
</reference>
<comment type="caution">
    <text evidence="4">The sequence shown here is derived from an EMBL/GenBank/DDBJ whole genome shotgun (WGS) entry which is preliminary data.</text>
</comment>
<feature type="chain" id="PRO_5005640578" description="Solute-binding protein family 3/N-terminal domain-containing protein" evidence="2">
    <location>
        <begin position="23"/>
        <end position="252"/>
    </location>
</feature>
<dbReference type="PANTHER" id="PTHR35936:SF17">
    <property type="entry name" value="ARGININE-BINDING EXTRACELLULAR PROTEIN ARTP"/>
    <property type="match status" value="1"/>
</dbReference>
<dbReference type="PANTHER" id="PTHR35936">
    <property type="entry name" value="MEMBRANE-BOUND LYTIC MUREIN TRANSGLYCOSYLASE F"/>
    <property type="match status" value="1"/>
</dbReference>
<evidence type="ECO:0000313" key="4">
    <source>
        <dbReference type="EMBL" id="KKJ78602.1"/>
    </source>
</evidence>
<feature type="signal peptide" evidence="2">
    <location>
        <begin position="1"/>
        <end position="22"/>
    </location>
</feature>
<name>A0A0M2R9T3_9PROT</name>
<keyword evidence="1 2" id="KW-0732">Signal</keyword>
<proteinExistence type="predicted"/>
<organism evidence="4 5">
    <name type="scientific">Kiloniella litopenaei</name>
    <dbReference type="NCBI Taxonomy" id="1549748"/>
    <lineage>
        <taxon>Bacteria</taxon>
        <taxon>Pseudomonadati</taxon>
        <taxon>Pseudomonadota</taxon>
        <taxon>Alphaproteobacteria</taxon>
        <taxon>Rhodospirillales</taxon>
        <taxon>Kiloniellaceae</taxon>
        <taxon>Kiloniella</taxon>
    </lineage>
</organism>
<accession>A0A0M2R9T3</accession>
<dbReference type="InterPro" id="IPR001638">
    <property type="entry name" value="Solute-binding_3/MltF_N"/>
</dbReference>
<dbReference type="AlphaFoldDB" id="A0A0M2R9T3"/>
<dbReference type="STRING" id="1549748.WH95_00420"/>
<keyword evidence="5" id="KW-1185">Reference proteome</keyword>
<evidence type="ECO:0000313" key="5">
    <source>
        <dbReference type="Proteomes" id="UP000034491"/>
    </source>
</evidence>
<dbReference type="SUPFAM" id="SSF53850">
    <property type="entry name" value="Periplasmic binding protein-like II"/>
    <property type="match status" value="1"/>
</dbReference>
<evidence type="ECO:0000256" key="2">
    <source>
        <dbReference type="SAM" id="SignalP"/>
    </source>
</evidence>
<dbReference type="Proteomes" id="UP000034491">
    <property type="component" value="Unassembled WGS sequence"/>
</dbReference>
<dbReference type="Gene3D" id="3.40.190.10">
    <property type="entry name" value="Periplasmic binding protein-like II"/>
    <property type="match status" value="2"/>
</dbReference>
<dbReference type="EMBL" id="LANI01000001">
    <property type="protein sequence ID" value="KKJ78602.1"/>
    <property type="molecule type" value="Genomic_DNA"/>
</dbReference>
<dbReference type="SMART" id="SM00062">
    <property type="entry name" value="PBPb"/>
    <property type="match status" value="1"/>
</dbReference>
<dbReference type="RefSeq" id="WP_046501556.1">
    <property type="nucleotide sequence ID" value="NZ_CBDDLU010000011.1"/>
</dbReference>
<evidence type="ECO:0000259" key="3">
    <source>
        <dbReference type="SMART" id="SM00062"/>
    </source>
</evidence>